<dbReference type="EMBL" id="BAAAFG010000012">
    <property type="protein sequence ID" value="GAA0871918.1"/>
    <property type="molecule type" value="Genomic_DNA"/>
</dbReference>
<proteinExistence type="predicted"/>
<sequence length="177" mass="20814">MNHIIPVAIEEEAKIALSYYPELADTYIEFRFKDGIKKSTMQAQPTYTSFLRSRKNRSYIILMNRSFKIEDEEYLLTSVPKDVLIGWLGHELGHVMDYRGRGTVDMLWFGFKYLYSGKHIKEVERAADTYAVKHGMKDYILATKNFILNNSKLSQAYKDRIRKFYMSPEEIMELVAE</sequence>
<dbReference type="Proteomes" id="UP001500507">
    <property type="component" value="Unassembled WGS sequence"/>
</dbReference>
<evidence type="ECO:0000313" key="2">
    <source>
        <dbReference type="Proteomes" id="UP001500507"/>
    </source>
</evidence>
<protein>
    <submittedName>
        <fullName evidence="1">Uncharacterized protein</fullName>
    </submittedName>
</protein>
<name>A0ABN1MFK0_9FLAO</name>
<gene>
    <name evidence="1" type="ORF">GCM10009117_10640</name>
</gene>
<evidence type="ECO:0000313" key="1">
    <source>
        <dbReference type="EMBL" id="GAA0871918.1"/>
    </source>
</evidence>
<dbReference type="RefSeq" id="WP_343764735.1">
    <property type="nucleotide sequence ID" value="NZ_BAAAFG010000012.1"/>
</dbReference>
<keyword evidence="2" id="KW-1185">Reference proteome</keyword>
<comment type="caution">
    <text evidence="1">The sequence shown here is derived from an EMBL/GenBank/DDBJ whole genome shotgun (WGS) entry which is preliminary data.</text>
</comment>
<organism evidence="1 2">
    <name type="scientific">Gangjinia marincola</name>
    <dbReference type="NCBI Taxonomy" id="578463"/>
    <lineage>
        <taxon>Bacteria</taxon>
        <taxon>Pseudomonadati</taxon>
        <taxon>Bacteroidota</taxon>
        <taxon>Flavobacteriia</taxon>
        <taxon>Flavobacteriales</taxon>
        <taxon>Flavobacteriaceae</taxon>
        <taxon>Gangjinia</taxon>
    </lineage>
</organism>
<accession>A0ABN1MFK0</accession>
<reference evidence="1 2" key="1">
    <citation type="journal article" date="2019" name="Int. J. Syst. Evol. Microbiol.">
        <title>The Global Catalogue of Microorganisms (GCM) 10K type strain sequencing project: providing services to taxonomists for standard genome sequencing and annotation.</title>
        <authorList>
            <consortium name="The Broad Institute Genomics Platform"/>
            <consortium name="The Broad Institute Genome Sequencing Center for Infectious Disease"/>
            <person name="Wu L."/>
            <person name="Ma J."/>
        </authorList>
    </citation>
    <scope>NUCLEOTIDE SEQUENCE [LARGE SCALE GENOMIC DNA]</scope>
    <source>
        <strain evidence="1 2">JCM 16082</strain>
    </source>
</reference>